<dbReference type="EC" id="6.3.5.-" evidence="1"/>
<reference evidence="2" key="1">
    <citation type="journal article" date="2020" name="Microbiol. Resour. Announc.">
        <title>Complete Genome Sequence of Novel Psychrotolerant Legionella Strain TUM19329, Isolated from Antarctic Lake Sediment.</title>
        <authorList>
            <person name="Shimada S."/>
            <person name="Nakai R."/>
            <person name="Aoki K."/>
            <person name="Shimoeda N."/>
            <person name="Ohno G."/>
            <person name="Miyazaki Y."/>
            <person name="Kudoh S."/>
            <person name="Imura S."/>
            <person name="Watanabe K."/>
            <person name="Ishii Y."/>
            <person name="Tateda K."/>
        </authorList>
    </citation>
    <scope>NUCLEOTIDE SEQUENCE [LARGE SCALE GENOMIC DNA]</scope>
    <source>
        <strain evidence="2">TUM19329</strain>
    </source>
</reference>
<protein>
    <recommendedName>
        <fullName evidence="1">Aspartyl/glutamyl-tRNA(Asn/Gln) amidotransferase subunit C</fullName>
        <shortName evidence="1">Asp/Glu-ADT subunit C</shortName>
        <ecNumber evidence="1">6.3.5.-</ecNumber>
    </recommendedName>
</protein>
<dbReference type="GO" id="GO:0006412">
    <property type="term" value="P:translation"/>
    <property type="evidence" value="ECO:0007669"/>
    <property type="project" value="UniProtKB-UniRule"/>
</dbReference>
<evidence type="ECO:0000256" key="1">
    <source>
        <dbReference type="HAMAP-Rule" id="MF_00122"/>
    </source>
</evidence>
<keyword evidence="3" id="KW-1185">Reference proteome</keyword>
<keyword evidence="1" id="KW-0436">Ligase</keyword>
<comment type="similarity">
    <text evidence="1">Belongs to the GatC family.</text>
</comment>
<dbReference type="GO" id="GO:0006450">
    <property type="term" value="P:regulation of translational fidelity"/>
    <property type="evidence" value="ECO:0007669"/>
    <property type="project" value="InterPro"/>
</dbReference>
<dbReference type="PANTHER" id="PTHR15004:SF0">
    <property type="entry name" value="GLUTAMYL-TRNA(GLN) AMIDOTRANSFERASE SUBUNIT C, MITOCHONDRIAL"/>
    <property type="match status" value="1"/>
</dbReference>
<keyword evidence="2" id="KW-0808">Transferase</keyword>
<dbReference type="Gene3D" id="1.10.20.60">
    <property type="entry name" value="Glu-tRNAGln amidotransferase C subunit, N-terminal domain"/>
    <property type="match status" value="1"/>
</dbReference>
<dbReference type="Pfam" id="PF02686">
    <property type="entry name" value="GatC"/>
    <property type="match status" value="1"/>
</dbReference>
<sequence>MTLSEKDLEKIARLAYLDTESSDFSRLTQEISSIMDFVDQLRSVNTNNVEPLFHPFALHQRLRTDDVTEEDCIAELEAMAPMFEDNLYLVPKVIESDK</sequence>
<accession>A0A6F8T5L2</accession>
<dbReference type="GO" id="GO:0016740">
    <property type="term" value="F:transferase activity"/>
    <property type="evidence" value="ECO:0007669"/>
    <property type="project" value="UniProtKB-KW"/>
</dbReference>
<comment type="function">
    <text evidence="1">Allows the formation of correctly charged Asn-tRNA(Asn) or Gln-tRNA(Gln) through the transamidation of misacylated Asp-tRNA(Asn) or Glu-tRNA(Gln) in organisms which lack either or both of asparaginyl-tRNA or glutaminyl-tRNA synthetases. The reaction takes place in the presence of glutamine and ATP through an activated phospho-Asp-tRNA(Asn) or phospho-Glu-tRNA(Gln).</text>
</comment>
<comment type="catalytic activity">
    <reaction evidence="1">
        <text>L-glutamyl-tRNA(Gln) + L-glutamine + ATP + H2O = L-glutaminyl-tRNA(Gln) + L-glutamate + ADP + phosphate + H(+)</text>
        <dbReference type="Rhea" id="RHEA:17521"/>
        <dbReference type="Rhea" id="RHEA-COMP:9681"/>
        <dbReference type="Rhea" id="RHEA-COMP:9684"/>
        <dbReference type="ChEBI" id="CHEBI:15377"/>
        <dbReference type="ChEBI" id="CHEBI:15378"/>
        <dbReference type="ChEBI" id="CHEBI:29985"/>
        <dbReference type="ChEBI" id="CHEBI:30616"/>
        <dbReference type="ChEBI" id="CHEBI:43474"/>
        <dbReference type="ChEBI" id="CHEBI:58359"/>
        <dbReference type="ChEBI" id="CHEBI:78520"/>
        <dbReference type="ChEBI" id="CHEBI:78521"/>
        <dbReference type="ChEBI" id="CHEBI:456216"/>
    </reaction>
</comment>
<proteinExistence type="inferred from homology"/>
<dbReference type="EMBL" id="AP022839">
    <property type="protein sequence ID" value="BCA95739.1"/>
    <property type="molecule type" value="Genomic_DNA"/>
</dbReference>
<dbReference type="InterPro" id="IPR003837">
    <property type="entry name" value="GatC"/>
</dbReference>
<dbReference type="InterPro" id="IPR036113">
    <property type="entry name" value="Asp/Glu-ADT_sf_sub_c"/>
</dbReference>
<dbReference type="AlphaFoldDB" id="A0A6F8T5L2"/>
<dbReference type="KEGG" id="lant:TUM19329_21000"/>
<comment type="subunit">
    <text evidence="1">Heterotrimer of A, B and C subunits.</text>
</comment>
<organism evidence="2 3">
    <name type="scientific">Legionella antarctica</name>
    <dbReference type="NCBI Taxonomy" id="2708020"/>
    <lineage>
        <taxon>Bacteria</taxon>
        <taxon>Pseudomonadati</taxon>
        <taxon>Pseudomonadota</taxon>
        <taxon>Gammaproteobacteria</taxon>
        <taxon>Legionellales</taxon>
        <taxon>Legionellaceae</taxon>
        <taxon>Legionella</taxon>
    </lineage>
</organism>
<comment type="catalytic activity">
    <reaction evidence="1">
        <text>L-aspartyl-tRNA(Asn) + L-glutamine + ATP + H2O = L-asparaginyl-tRNA(Asn) + L-glutamate + ADP + phosphate + 2 H(+)</text>
        <dbReference type="Rhea" id="RHEA:14513"/>
        <dbReference type="Rhea" id="RHEA-COMP:9674"/>
        <dbReference type="Rhea" id="RHEA-COMP:9677"/>
        <dbReference type="ChEBI" id="CHEBI:15377"/>
        <dbReference type="ChEBI" id="CHEBI:15378"/>
        <dbReference type="ChEBI" id="CHEBI:29985"/>
        <dbReference type="ChEBI" id="CHEBI:30616"/>
        <dbReference type="ChEBI" id="CHEBI:43474"/>
        <dbReference type="ChEBI" id="CHEBI:58359"/>
        <dbReference type="ChEBI" id="CHEBI:78515"/>
        <dbReference type="ChEBI" id="CHEBI:78516"/>
        <dbReference type="ChEBI" id="CHEBI:456216"/>
    </reaction>
</comment>
<dbReference type="NCBIfam" id="TIGR00135">
    <property type="entry name" value="gatC"/>
    <property type="match status" value="1"/>
</dbReference>
<dbReference type="GO" id="GO:0050567">
    <property type="term" value="F:glutaminyl-tRNA synthase (glutamine-hydrolyzing) activity"/>
    <property type="evidence" value="ECO:0007669"/>
    <property type="project" value="UniProtKB-UniRule"/>
</dbReference>
<dbReference type="GO" id="GO:0005524">
    <property type="term" value="F:ATP binding"/>
    <property type="evidence" value="ECO:0007669"/>
    <property type="project" value="UniProtKB-KW"/>
</dbReference>
<evidence type="ECO:0000313" key="2">
    <source>
        <dbReference type="EMBL" id="BCA95739.1"/>
    </source>
</evidence>
<keyword evidence="1" id="KW-0067">ATP-binding</keyword>
<dbReference type="PANTHER" id="PTHR15004">
    <property type="entry name" value="GLUTAMYL-TRNA(GLN) AMIDOTRANSFERASE SUBUNIT C, MITOCHONDRIAL"/>
    <property type="match status" value="1"/>
</dbReference>
<evidence type="ECO:0000313" key="3">
    <source>
        <dbReference type="Proteomes" id="UP000502894"/>
    </source>
</evidence>
<dbReference type="HAMAP" id="MF_00122">
    <property type="entry name" value="GatC"/>
    <property type="match status" value="1"/>
</dbReference>
<dbReference type="SUPFAM" id="SSF141000">
    <property type="entry name" value="Glu-tRNAGln amidotransferase C subunit"/>
    <property type="match status" value="1"/>
</dbReference>
<keyword evidence="1" id="KW-0547">Nucleotide-binding</keyword>
<dbReference type="Proteomes" id="UP000502894">
    <property type="component" value="Chromosome"/>
</dbReference>
<keyword evidence="1" id="KW-0648">Protein biosynthesis</keyword>
<name>A0A6F8T5L2_9GAMM</name>
<dbReference type="RefSeq" id="WP_173237261.1">
    <property type="nucleotide sequence ID" value="NZ_AP022839.1"/>
</dbReference>
<dbReference type="GO" id="GO:0070681">
    <property type="term" value="P:glutaminyl-tRNAGln biosynthesis via transamidation"/>
    <property type="evidence" value="ECO:0007669"/>
    <property type="project" value="TreeGrafter"/>
</dbReference>
<gene>
    <name evidence="1 2" type="primary">gatC</name>
    <name evidence="2" type="ORF">TUM19329_21000</name>
</gene>